<dbReference type="SUPFAM" id="SSF63829">
    <property type="entry name" value="Calcium-dependent phosphotriesterase"/>
    <property type="match status" value="1"/>
</dbReference>
<dbReference type="Proteomes" id="UP000215896">
    <property type="component" value="Unassembled WGS sequence"/>
</dbReference>
<dbReference type="InterPro" id="IPR051262">
    <property type="entry name" value="SMP-30/CGR1_Lactonase"/>
</dbReference>
<name>A0A255GNJ4_9ACTN</name>
<dbReference type="Gene3D" id="2.120.10.30">
    <property type="entry name" value="TolB, C-terminal domain"/>
    <property type="match status" value="1"/>
</dbReference>
<evidence type="ECO:0000313" key="4">
    <source>
        <dbReference type="Proteomes" id="UP000215896"/>
    </source>
</evidence>
<reference evidence="3 4" key="1">
    <citation type="submission" date="2017-07" db="EMBL/GenBank/DDBJ databases">
        <title>Draft whole genome sequences of clinical Proprionibacteriaceae strains.</title>
        <authorList>
            <person name="Bernier A.-M."/>
            <person name="Bernard K."/>
            <person name="Domingo M.-C."/>
        </authorList>
    </citation>
    <scope>NUCLEOTIDE SEQUENCE [LARGE SCALE GENOMIC DNA]</scope>
    <source>
        <strain evidence="3 4">NML 030167</strain>
    </source>
</reference>
<dbReference type="EMBL" id="NMVO01000001">
    <property type="protein sequence ID" value="OYO17387.1"/>
    <property type="molecule type" value="Genomic_DNA"/>
</dbReference>
<protein>
    <recommendedName>
        <fullName evidence="5">Superoxide dismutase</fullName>
    </recommendedName>
</protein>
<dbReference type="PANTHER" id="PTHR47572">
    <property type="entry name" value="LIPOPROTEIN-RELATED"/>
    <property type="match status" value="1"/>
</dbReference>
<evidence type="ECO:0000313" key="3">
    <source>
        <dbReference type="EMBL" id="OYO17387.1"/>
    </source>
</evidence>
<feature type="chain" id="PRO_5012129148" description="Superoxide dismutase" evidence="2">
    <location>
        <begin position="28"/>
        <end position="313"/>
    </location>
</feature>
<evidence type="ECO:0008006" key="5">
    <source>
        <dbReference type="Google" id="ProtNLM"/>
    </source>
</evidence>
<comment type="caution">
    <text evidence="3">The sequence shown here is derived from an EMBL/GenBank/DDBJ whole genome shotgun (WGS) entry which is preliminary data.</text>
</comment>
<feature type="signal peptide" evidence="2">
    <location>
        <begin position="1"/>
        <end position="27"/>
    </location>
</feature>
<accession>A0A255GNJ4</accession>
<dbReference type="PANTHER" id="PTHR47572:SF4">
    <property type="entry name" value="LACTONASE DRP35"/>
    <property type="match status" value="1"/>
</dbReference>
<dbReference type="OrthoDB" id="504981at2"/>
<sequence>MMKRTRRLLPIGALSLLLATAAVPAYADPLPPAGTELVVSSQPGTLPEGIEVAPNGRVYVTGSGDGDVYVSDPSRPGQLVLLADGATQGRTAALGIERDQRGRLWVAAVDHVDLLDRSGRLLQRIDLPDGGADSYLNDLTVTRDAVYVTDSNTAVVWRIPLTGNEIGTMERWLDLTTVFPYPVYYFYLNGIVASPDGQRLLVASQGLGVLFRIDVATRGTTIVDSGDSSFGADGMVLQGDTVYAVLNYEAPEGKQGVYRGVLSADWTTMTVTPVDTTGFDSPTTLALHRGRFYVVNSQLDRAPGTPPYTVSVR</sequence>
<organism evidence="3 4">
    <name type="scientific">Enemella evansiae</name>
    <dbReference type="NCBI Taxonomy" id="2016499"/>
    <lineage>
        <taxon>Bacteria</taxon>
        <taxon>Bacillati</taxon>
        <taxon>Actinomycetota</taxon>
        <taxon>Actinomycetes</taxon>
        <taxon>Propionibacteriales</taxon>
        <taxon>Propionibacteriaceae</taxon>
        <taxon>Enemella</taxon>
    </lineage>
</organism>
<proteinExistence type="inferred from homology"/>
<keyword evidence="4" id="KW-1185">Reference proteome</keyword>
<comment type="similarity">
    <text evidence="1">Belongs to the SMP-30/CGR1 family.</text>
</comment>
<keyword evidence="2" id="KW-0732">Signal</keyword>
<evidence type="ECO:0000256" key="2">
    <source>
        <dbReference type="SAM" id="SignalP"/>
    </source>
</evidence>
<dbReference type="AlphaFoldDB" id="A0A255GNJ4"/>
<dbReference type="RefSeq" id="WP_094404258.1">
    <property type="nucleotide sequence ID" value="NZ_NMVO01000001.1"/>
</dbReference>
<dbReference type="InterPro" id="IPR011042">
    <property type="entry name" value="6-blade_b-propeller_TolB-like"/>
</dbReference>
<gene>
    <name evidence="3" type="ORF">CGZ94_00280</name>
</gene>
<evidence type="ECO:0000256" key="1">
    <source>
        <dbReference type="ARBA" id="ARBA00008853"/>
    </source>
</evidence>